<reference evidence="2" key="1">
    <citation type="journal article" date="2019" name="Int. J. Syst. Evol. Microbiol.">
        <title>The Global Catalogue of Microorganisms (GCM) 10K type strain sequencing project: providing services to taxonomists for standard genome sequencing and annotation.</title>
        <authorList>
            <consortium name="The Broad Institute Genomics Platform"/>
            <consortium name="The Broad Institute Genome Sequencing Center for Infectious Disease"/>
            <person name="Wu L."/>
            <person name="Ma J."/>
        </authorList>
    </citation>
    <scope>NUCLEOTIDE SEQUENCE [LARGE SCALE GENOMIC DNA]</scope>
    <source>
        <strain evidence="2">CCUG 59189</strain>
    </source>
</reference>
<dbReference type="Gene3D" id="3.40.50.150">
    <property type="entry name" value="Vaccinia Virus protein VP39"/>
    <property type="match status" value="1"/>
</dbReference>
<gene>
    <name evidence="1" type="ORF">ACFQ3W_04935</name>
</gene>
<dbReference type="RefSeq" id="WP_379317243.1">
    <property type="nucleotide sequence ID" value="NZ_JBHTLM010000003.1"/>
</dbReference>
<dbReference type="SUPFAM" id="SSF53335">
    <property type="entry name" value="S-adenosyl-L-methionine-dependent methyltransferases"/>
    <property type="match status" value="1"/>
</dbReference>
<dbReference type="PANTHER" id="PTHR36112">
    <property type="entry name" value="RIBOSOMAL RNA SMALL SUBUNIT METHYLTRANSFERASE J"/>
    <property type="match status" value="1"/>
</dbReference>
<dbReference type="GO" id="GO:0032259">
    <property type="term" value="P:methylation"/>
    <property type="evidence" value="ECO:0007669"/>
    <property type="project" value="UniProtKB-KW"/>
</dbReference>
<name>A0ABW3RU70_9BACL</name>
<dbReference type="EC" id="2.1.1.-" evidence="1"/>
<dbReference type="Pfam" id="PF04445">
    <property type="entry name" value="SAM_MT"/>
    <property type="match status" value="1"/>
</dbReference>
<dbReference type="Proteomes" id="UP001597262">
    <property type="component" value="Unassembled WGS sequence"/>
</dbReference>
<dbReference type="InterPro" id="IPR007536">
    <property type="entry name" value="16SrRNA_methylTrfase_J"/>
</dbReference>
<keyword evidence="2" id="KW-1185">Reference proteome</keyword>
<comment type="caution">
    <text evidence="1">The sequence shown here is derived from an EMBL/GenBank/DDBJ whole genome shotgun (WGS) entry which is preliminary data.</text>
</comment>
<keyword evidence="1" id="KW-0489">Methyltransferase</keyword>
<dbReference type="InterPro" id="IPR029063">
    <property type="entry name" value="SAM-dependent_MTases_sf"/>
</dbReference>
<dbReference type="EMBL" id="JBHTLM010000003">
    <property type="protein sequence ID" value="MFD1175649.1"/>
    <property type="molecule type" value="Genomic_DNA"/>
</dbReference>
<proteinExistence type="predicted"/>
<accession>A0ABW3RU70</accession>
<protein>
    <submittedName>
        <fullName evidence="1">Class I SAM-dependent methyltransferase</fullName>
        <ecNumber evidence="1">2.1.1.-</ecNumber>
    </submittedName>
</protein>
<dbReference type="PANTHER" id="PTHR36112:SF1">
    <property type="entry name" value="RIBOSOMAL RNA SMALL SUBUNIT METHYLTRANSFERASE J"/>
    <property type="match status" value="1"/>
</dbReference>
<keyword evidence="1" id="KW-0808">Transferase</keyword>
<evidence type="ECO:0000313" key="1">
    <source>
        <dbReference type="EMBL" id="MFD1175649.1"/>
    </source>
</evidence>
<sequence>MLITTGDHGAPAAVQRATQLASVAGVKYVPRSRTSLQNMAERYGDSDILVVLEQGARLFRAGQEPLTFHPSMAFVRAKRLLRGENDTMLEAARAMPGDIVVDGTAGLGSDSMMFSLAVGTEGRVLALEDSLPLWALLYEGLQHYVSGLLAVDEALRRIEPRHVNHLEALRGMPDKSVDVVYFDPMFRDPIVESSSISPLRPFANRSSLHPDAVKEACRVARKTVVLKEKKGSPEFERLGFTVSERSHTKIAYGVISLD</sequence>
<dbReference type="GO" id="GO:0008168">
    <property type="term" value="F:methyltransferase activity"/>
    <property type="evidence" value="ECO:0007669"/>
    <property type="project" value="UniProtKB-KW"/>
</dbReference>
<evidence type="ECO:0000313" key="2">
    <source>
        <dbReference type="Proteomes" id="UP001597262"/>
    </source>
</evidence>
<organism evidence="1 2">
    <name type="scientific">Paenibacillus puldeungensis</name>
    <dbReference type="NCBI Taxonomy" id="696536"/>
    <lineage>
        <taxon>Bacteria</taxon>
        <taxon>Bacillati</taxon>
        <taxon>Bacillota</taxon>
        <taxon>Bacilli</taxon>
        <taxon>Bacillales</taxon>
        <taxon>Paenibacillaceae</taxon>
        <taxon>Paenibacillus</taxon>
    </lineage>
</organism>